<sequence length="199" mass="21773">MENPATASWGLSISDADFAKLKRGVRARDMDDRWIVKAMTDEELADEATTNRAATSGAMTNEATTNEALTDKELTDEELMDELLMDEATTGEALTDEATLDLDQGGNISIRRSWTNKELYRLAVKPSEGGTSAKIEAITWEQNQGDRISEEQAKIDAVILCRQILECDFAAAPDYDPLLFSAFPRSAAVDSTSVQNGTN</sequence>
<dbReference type="RefSeq" id="XP_070913793.1">
    <property type="nucleotide sequence ID" value="XM_071057692.1"/>
</dbReference>
<evidence type="ECO:0000313" key="2">
    <source>
        <dbReference type="Proteomes" id="UP001628179"/>
    </source>
</evidence>
<dbReference type="GeneID" id="98173015"/>
<protein>
    <submittedName>
        <fullName evidence="1">Uncharacterized protein</fullName>
    </submittedName>
</protein>
<name>A0ABQ0G3C6_9PEZI</name>
<organism evidence="1 2">
    <name type="scientific">Madurella fahalii</name>
    <dbReference type="NCBI Taxonomy" id="1157608"/>
    <lineage>
        <taxon>Eukaryota</taxon>
        <taxon>Fungi</taxon>
        <taxon>Dikarya</taxon>
        <taxon>Ascomycota</taxon>
        <taxon>Pezizomycotina</taxon>
        <taxon>Sordariomycetes</taxon>
        <taxon>Sordariomycetidae</taxon>
        <taxon>Sordariales</taxon>
        <taxon>Sordariales incertae sedis</taxon>
        <taxon>Madurella</taxon>
    </lineage>
</organism>
<gene>
    <name evidence="1" type="ORF">MFIFM68171_02270</name>
</gene>
<reference evidence="1 2" key="1">
    <citation type="submission" date="2024-09" db="EMBL/GenBank/DDBJ databases">
        <title>Itraconazole resistance in Madurella fahalii resulting from another homologue of gene encoding cytochrome P450 14-alpha sterol demethylase (CYP51).</title>
        <authorList>
            <person name="Yoshioka I."/>
            <person name="Fahal A.H."/>
            <person name="Kaneko S."/>
            <person name="Yaguchi T."/>
        </authorList>
    </citation>
    <scope>NUCLEOTIDE SEQUENCE [LARGE SCALE GENOMIC DNA]</scope>
    <source>
        <strain evidence="1 2">IFM 68171</strain>
    </source>
</reference>
<keyword evidence="2" id="KW-1185">Reference proteome</keyword>
<proteinExistence type="predicted"/>
<evidence type="ECO:0000313" key="1">
    <source>
        <dbReference type="EMBL" id="GAB1312060.1"/>
    </source>
</evidence>
<dbReference type="EMBL" id="BAAFSV010000001">
    <property type="protein sequence ID" value="GAB1312060.1"/>
    <property type="molecule type" value="Genomic_DNA"/>
</dbReference>
<accession>A0ABQ0G3C6</accession>
<dbReference type="Proteomes" id="UP001628179">
    <property type="component" value="Unassembled WGS sequence"/>
</dbReference>
<comment type="caution">
    <text evidence="1">The sequence shown here is derived from an EMBL/GenBank/DDBJ whole genome shotgun (WGS) entry which is preliminary data.</text>
</comment>